<organism evidence="3 4">
    <name type="scientific">Actinoallomurus bryophytorum</name>
    <dbReference type="NCBI Taxonomy" id="1490222"/>
    <lineage>
        <taxon>Bacteria</taxon>
        <taxon>Bacillati</taxon>
        <taxon>Actinomycetota</taxon>
        <taxon>Actinomycetes</taxon>
        <taxon>Streptosporangiales</taxon>
        <taxon>Thermomonosporaceae</taxon>
        <taxon>Actinoallomurus</taxon>
    </lineage>
</organism>
<dbReference type="Pfam" id="PF03446">
    <property type="entry name" value="NAD_binding_2"/>
    <property type="match status" value="1"/>
</dbReference>
<dbReference type="InterPro" id="IPR006115">
    <property type="entry name" value="6PGDH_NADP-bd"/>
</dbReference>
<dbReference type="PANTHER" id="PTHR43580">
    <property type="entry name" value="OXIDOREDUCTASE GLYR1-RELATED"/>
    <property type="match status" value="1"/>
</dbReference>
<proteinExistence type="predicted"/>
<evidence type="ECO:0000313" key="3">
    <source>
        <dbReference type="EMBL" id="TQL90877.1"/>
    </source>
</evidence>
<dbReference type="PANTHER" id="PTHR43580:SF2">
    <property type="entry name" value="CYTOKINE-LIKE NUCLEAR FACTOR N-PAC"/>
    <property type="match status" value="1"/>
</dbReference>
<evidence type="ECO:0000313" key="4">
    <source>
        <dbReference type="Proteomes" id="UP000316096"/>
    </source>
</evidence>
<comment type="caution">
    <text evidence="3">The sequence shown here is derived from an EMBL/GenBank/DDBJ whole genome shotgun (WGS) entry which is preliminary data.</text>
</comment>
<dbReference type="SUPFAM" id="SSF51735">
    <property type="entry name" value="NAD(P)-binding Rossmann-fold domains"/>
    <property type="match status" value="1"/>
</dbReference>
<name>A0A543C1B3_9ACTN</name>
<dbReference type="SUPFAM" id="SSF48179">
    <property type="entry name" value="6-phosphogluconate dehydrogenase C-terminal domain-like"/>
    <property type="match status" value="1"/>
</dbReference>
<dbReference type="Proteomes" id="UP000316096">
    <property type="component" value="Unassembled WGS sequence"/>
</dbReference>
<dbReference type="Gene3D" id="1.10.1040.10">
    <property type="entry name" value="N-(1-d-carboxylethyl)-l-norvaline Dehydrogenase, domain 2"/>
    <property type="match status" value="1"/>
</dbReference>
<accession>A0A543C1B3</accession>
<reference evidence="3 4" key="1">
    <citation type="submission" date="2019-06" db="EMBL/GenBank/DDBJ databases">
        <title>Sequencing the genomes of 1000 actinobacteria strains.</title>
        <authorList>
            <person name="Klenk H.-P."/>
        </authorList>
    </citation>
    <scope>NUCLEOTIDE SEQUENCE [LARGE SCALE GENOMIC DNA]</scope>
    <source>
        <strain evidence="3 4">DSM 102200</strain>
    </source>
</reference>
<dbReference type="InterPro" id="IPR051265">
    <property type="entry name" value="HIBADH-related_NP60_sf"/>
</dbReference>
<dbReference type="InterPro" id="IPR008927">
    <property type="entry name" value="6-PGluconate_DH-like_C_sf"/>
</dbReference>
<dbReference type="Gene3D" id="3.40.50.720">
    <property type="entry name" value="NAD(P)-binding Rossmann-like Domain"/>
    <property type="match status" value="1"/>
</dbReference>
<evidence type="ECO:0000259" key="2">
    <source>
        <dbReference type="Pfam" id="PF09130"/>
    </source>
</evidence>
<evidence type="ECO:0000259" key="1">
    <source>
        <dbReference type="Pfam" id="PF03446"/>
    </source>
</evidence>
<feature type="domain" description="6-phosphogluconate dehydrogenase NADP-binding" evidence="1">
    <location>
        <begin position="17"/>
        <end position="155"/>
    </location>
</feature>
<gene>
    <name evidence="3" type="ORF">FB559_8192</name>
</gene>
<sequence>MTGGERVGAGSERVVTVGLVHPGRMGAAVGRELAGAGTRVVWCRDGRSEATVRRAAEAGLDPVPDLAALVAESDLIISLCPPAAAEEVADAVARAGFGGLYVEANAISPARTARIASRFDAALDGCVIGPPPSPSAGARLYLSGESRRAAEVAALFTGTAVETVAVEGEVGRASALKMAFGSYNKASAALAAVSHALAEAHGVGEELMTEARRLTLSQLAAPERLPSAAARAWRWAPEMEEGAATFRDAGLPDDLARAAAAVFERWAPDRDDFEISLADALAHLRRPS</sequence>
<protein>
    <submittedName>
        <fullName evidence="3">3-hydroxyisobutyrate dehydrogenase-like beta-hydroxyacid dehydrogenase</fullName>
    </submittedName>
</protein>
<feature type="domain" description="Phosphogluconate dehydrogenase NAD-binding putative C-terminal" evidence="2">
    <location>
        <begin position="198"/>
        <end position="266"/>
    </location>
</feature>
<dbReference type="GO" id="GO:0050661">
    <property type="term" value="F:NADP binding"/>
    <property type="evidence" value="ECO:0007669"/>
    <property type="project" value="InterPro"/>
</dbReference>
<dbReference type="InterPro" id="IPR015814">
    <property type="entry name" value="Pgluconate_DH_NAD-bd_C"/>
</dbReference>
<dbReference type="Pfam" id="PF09130">
    <property type="entry name" value="DUF1932"/>
    <property type="match status" value="1"/>
</dbReference>
<keyword evidence="4" id="KW-1185">Reference proteome</keyword>
<dbReference type="OrthoDB" id="1271986at2"/>
<dbReference type="EMBL" id="VFOZ01000002">
    <property type="protein sequence ID" value="TQL90877.1"/>
    <property type="molecule type" value="Genomic_DNA"/>
</dbReference>
<dbReference type="AlphaFoldDB" id="A0A543C1B3"/>
<dbReference type="InterPro" id="IPR013328">
    <property type="entry name" value="6PGD_dom2"/>
</dbReference>
<dbReference type="InterPro" id="IPR036291">
    <property type="entry name" value="NAD(P)-bd_dom_sf"/>
</dbReference>